<dbReference type="Pfam" id="PF00590">
    <property type="entry name" value="TP_methylase"/>
    <property type="match status" value="1"/>
</dbReference>
<accession>C0GDX0</accession>
<evidence type="ECO:0000256" key="6">
    <source>
        <dbReference type="ARBA" id="ARBA00022691"/>
    </source>
</evidence>
<dbReference type="PANTHER" id="PTHR43467:SF2">
    <property type="entry name" value="COBALT-PRECORRIN-2 C(20)-METHYLTRANSFERASE"/>
    <property type="match status" value="1"/>
</dbReference>
<dbReference type="CDD" id="cd11645">
    <property type="entry name" value="Precorrin_2_C20_MT"/>
    <property type="match status" value="1"/>
</dbReference>
<evidence type="ECO:0000256" key="3">
    <source>
        <dbReference type="ARBA" id="ARBA00022573"/>
    </source>
</evidence>
<dbReference type="OrthoDB" id="9804789at2"/>
<dbReference type="EMBL" id="ACJM01000003">
    <property type="protein sequence ID" value="EEG78264.1"/>
    <property type="molecule type" value="Genomic_DNA"/>
</dbReference>
<dbReference type="NCBIfam" id="TIGR01467">
    <property type="entry name" value="cobI_cbiL"/>
    <property type="match status" value="1"/>
</dbReference>
<dbReference type="SUPFAM" id="SSF53790">
    <property type="entry name" value="Tetrapyrrole methylase"/>
    <property type="match status" value="1"/>
</dbReference>
<comment type="caution">
    <text evidence="9">The sequence shown here is derived from an EMBL/GenBank/DDBJ whole genome shotgun (WGS) entry which is preliminary data.</text>
</comment>
<keyword evidence="10" id="KW-1185">Reference proteome</keyword>
<dbReference type="InterPro" id="IPR014777">
    <property type="entry name" value="4pyrrole_Mease_sub1"/>
</dbReference>
<sequence>MGMGTLYGIGVGPGDSGLLTVKGREILGRSQVICVPKSKTERESVALSVVKPYLAEDAVVEELLFPMSRDEAVLEAHWQEAAQAVAKLLEQYDSVAFLTIGDPLLYSTFGYLLKFLQQVAPQAPVEVVPGISSFNAAASLLRIPLVEQNERLAVVPLPVTEQEFLGLSQYVDTVVFLKVSAGFDELLDLLEASEFADEVYLVSRCGTGDEFWTNDPFAMRGQKIDYLSLLIAKRRKG</sequence>
<dbReference type="STRING" id="555088.DealDRAFT_0679"/>
<dbReference type="UniPathway" id="UPA00148"/>
<dbReference type="AlphaFoldDB" id="C0GDX0"/>
<dbReference type="InterPro" id="IPR000878">
    <property type="entry name" value="4pyrrol_Mease"/>
</dbReference>
<reference evidence="9 10" key="1">
    <citation type="submission" date="2009-02" db="EMBL/GenBank/DDBJ databases">
        <title>Sequencing of the draft genome and assembly of Dethiobacter alkaliphilus AHT 1.</title>
        <authorList>
            <consortium name="US DOE Joint Genome Institute (JGI-PGF)"/>
            <person name="Lucas S."/>
            <person name="Copeland A."/>
            <person name="Lapidus A."/>
            <person name="Glavina del Rio T."/>
            <person name="Dalin E."/>
            <person name="Tice H."/>
            <person name="Bruce D."/>
            <person name="Goodwin L."/>
            <person name="Pitluck S."/>
            <person name="Larimer F."/>
            <person name="Land M.L."/>
            <person name="Hauser L."/>
            <person name="Muyzer G."/>
        </authorList>
    </citation>
    <scope>NUCLEOTIDE SEQUENCE [LARGE SCALE GENOMIC DNA]</scope>
    <source>
        <strain evidence="9 10">AHT 1</strain>
    </source>
</reference>
<dbReference type="GO" id="GO:0030788">
    <property type="term" value="F:precorrin-2 C20-methyltransferase activity"/>
    <property type="evidence" value="ECO:0007669"/>
    <property type="project" value="InterPro"/>
</dbReference>
<evidence type="ECO:0000256" key="2">
    <source>
        <dbReference type="ARBA" id="ARBA00005879"/>
    </source>
</evidence>
<dbReference type="eggNOG" id="COG2243">
    <property type="taxonomic scope" value="Bacteria"/>
</dbReference>
<evidence type="ECO:0000256" key="7">
    <source>
        <dbReference type="PIRNR" id="PIRNR036427"/>
    </source>
</evidence>
<name>C0GDX0_DETAL</name>
<dbReference type="Gene3D" id="3.40.1010.10">
    <property type="entry name" value="Cobalt-precorrin-4 Transmethylase, Domain 1"/>
    <property type="match status" value="1"/>
</dbReference>
<keyword evidence="6" id="KW-0949">S-adenosyl-L-methionine</keyword>
<evidence type="ECO:0000313" key="9">
    <source>
        <dbReference type="EMBL" id="EEG78264.1"/>
    </source>
</evidence>
<evidence type="ECO:0000256" key="5">
    <source>
        <dbReference type="ARBA" id="ARBA00022679"/>
    </source>
</evidence>
<comment type="pathway">
    <text evidence="1">Cofactor biosynthesis; adenosylcobalamin biosynthesis.</text>
</comment>
<dbReference type="InterPro" id="IPR012382">
    <property type="entry name" value="CobI/CbiL"/>
</dbReference>
<feature type="domain" description="Tetrapyrrole methylase" evidence="8">
    <location>
        <begin position="5"/>
        <end position="210"/>
    </location>
</feature>
<dbReference type="InterPro" id="IPR014776">
    <property type="entry name" value="4pyrrole_Mease_sub2"/>
</dbReference>
<comment type="similarity">
    <text evidence="2 7">Belongs to the precorrin methyltransferase family.</text>
</comment>
<dbReference type="InterPro" id="IPR035996">
    <property type="entry name" value="4pyrrol_Methylase_sf"/>
</dbReference>
<keyword evidence="4 9" id="KW-0489">Methyltransferase</keyword>
<keyword evidence="5 9" id="KW-0808">Transferase</keyword>
<evidence type="ECO:0000259" key="8">
    <source>
        <dbReference type="Pfam" id="PF00590"/>
    </source>
</evidence>
<dbReference type="GO" id="GO:0032259">
    <property type="term" value="P:methylation"/>
    <property type="evidence" value="ECO:0007669"/>
    <property type="project" value="UniProtKB-KW"/>
</dbReference>
<dbReference type="RefSeq" id="WP_008514885.1">
    <property type="nucleotide sequence ID" value="NZ_ACJM01000003.1"/>
</dbReference>
<organism evidence="9 10">
    <name type="scientific">Dethiobacter alkaliphilus AHT 1</name>
    <dbReference type="NCBI Taxonomy" id="555088"/>
    <lineage>
        <taxon>Bacteria</taxon>
        <taxon>Bacillati</taxon>
        <taxon>Bacillota</taxon>
        <taxon>Dethiobacteria</taxon>
        <taxon>Dethiobacterales</taxon>
        <taxon>Dethiobacteraceae</taxon>
        <taxon>Dethiobacter</taxon>
    </lineage>
</organism>
<dbReference type="Gene3D" id="3.30.950.10">
    <property type="entry name" value="Methyltransferase, Cobalt-precorrin-4 Transmethylase, Domain 2"/>
    <property type="match status" value="1"/>
</dbReference>
<dbReference type="GO" id="GO:0009236">
    <property type="term" value="P:cobalamin biosynthetic process"/>
    <property type="evidence" value="ECO:0007669"/>
    <property type="project" value="UniProtKB-UniRule"/>
</dbReference>
<evidence type="ECO:0000256" key="4">
    <source>
        <dbReference type="ARBA" id="ARBA00022603"/>
    </source>
</evidence>
<gene>
    <name evidence="9" type="ORF">DealDRAFT_0679</name>
</gene>
<dbReference type="PIRSF" id="PIRSF036427">
    <property type="entry name" value="Precrrn-2_mtase"/>
    <property type="match status" value="1"/>
</dbReference>
<evidence type="ECO:0000256" key="1">
    <source>
        <dbReference type="ARBA" id="ARBA00004953"/>
    </source>
</evidence>
<keyword evidence="3" id="KW-0169">Cobalamin biosynthesis</keyword>
<dbReference type="InterPro" id="IPR006364">
    <property type="entry name" value="CobI/CbiL/CobIJ_dom"/>
</dbReference>
<evidence type="ECO:0000313" key="10">
    <source>
        <dbReference type="Proteomes" id="UP000006443"/>
    </source>
</evidence>
<dbReference type="Proteomes" id="UP000006443">
    <property type="component" value="Unassembled WGS sequence"/>
</dbReference>
<protein>
    <submittedName>
        <fullName evidence="9">Precorrin-2 C20-methyltransferase</fullName>
    </submittedName>
</protein>
<proteinExistence type="inferred from homology"/>
<dbReference type="PANTHER" id="PTHR43467">
    <property type="entry name" value="COBALT-PRECORRIN-2 C(20)-METHYLTRANSFERASE"/>
    <property type="match status" value="1"/>
</dbReference>